<dbReference type="PANTHER" id="PTHR48079">
    <property type="entry name" value="PROTEIN YEEZ"/>
    <property type="match status" value="1"/>
</dbReference>
<name>A0A443YNR6_9SPHI</name>
<evidence type="ECO:0000259" key="1">
    <source>
        <dbReference type="Pfam" id="PF13460"/>
    </source>
</evidence>
<dbReference type="PANTHER" id="PTHR48079:SF6">
    <property type="entry name" value="NAD(P)-BINDING DOMAIN-CONTAINING PROTEIN-RELATED"/>
    <property type="match status" value="1"/>
</dbReference>
<protein>
    <submittedName>
        <fullName evidence="2">SDR family oxidoreductase</fullName>
    </submittedName>
</protein>
<dbReference type="EMBL" id="SAYW01000005">
    <property type="protein sequence ID" value="RWU05414.1"/>
    <property type="molecule type" value="Genomic_DNA"/>
</dbReference>
<dbReference type="InterPro" id="IPR051783">
    <property type="entry name" value="NAD(P)-dependent_oxidoreduct"/>
</dbReference>
<dbReference type="InterPro" id="IPR036291">
    <property type="entry name" value="NAD(P)-bd_dom_sf"/>
</dbReference>
<dbReference type="Proteomes" id="UP000284120">
    <property type="component" value="Unassembled WGS sequence"/>
</dbReference>
<sequence>MLFCKQMENKTVGILGCGWFGLPFAKALLQSGYKVKGSTTNADKLRALEELGIVPYQINLNGTGELPAAFFKVDVLFVNVPPRAKSEDVSTYPEKLKAVVQAAEGKVKQVVFISSTGIFEDGNFEVDENTTPQPDTEAGKALLAAEEVFRENNKFVTTIIRFAGLIGPSRNLGKFFAGRNEVPNGKAPVNLIALQDCIGICLQLLKTKAFGGIYHAVMPQHPTRNEFYTALCEASGMEKPIFKEELLSSKKINSVNVADKLAYTFEVGDWFEWMKTASL</sequence>
<dbReference type="GO" id="GO:0004029">
    <property type="term" value="F:aldehyde dehydrogenase (NAD+) activity"/>
    <property type="evidence" value="ECO:0007669"/>
    <property type="project" value="TreeGrafter"/>
</dbReference>
<dbReference type="AlphaFoldDB" id="A0A443YNR6"/>
<dbReference type="CDD" id="cd05266">
    <property type="entry name" value="SDR_a4"/>
    <property type="match status" value="1"/>
</dbReference>
<dbReference type="InterPro" id="IPR016040">
    <property type="entry name" value="NAD(P)-bd_dom"/>
</dbReference>
<dbReference type="Pfam" id="PF13460">
    <property type="entry name" value="NAD_binding_10"/>
    <property type="match status" value="1"/>
</dbReference>
<gene>
    <name evidence="2" type="ORF">DPV69_14765</name>
</gene>
<reference evidence="2 3" key="1">
    <citation type="submission" date="2018-06" db="EMBL/GenBank/DDBJ databases">
        <title>Pedobacter endophyticus sp. nov., an endophytic bacterium isolated from a leaf of Triticum aestivum.</title>
        <authorList>
            <person name="Zhang L."/>
        </authorList>
    </citation>
    <scope>NUCLEOTIDE SEQUENCE [LARGE SCALE GENOMIC DNA]</scope>
    <source>
        <strain evidence="2 3">CM134L-2</strain>
    </source>
</reference>
<evidence type="ECO:0000313" key="3">
    <source>
        <dbReference type="Proteomes" id="UP000284120"/>
    </source>
</evidence>
<organism evidence="2 3">
    <name type="scientific">Pedobacter chitinilyticus</name>
    <dbReference type="NCBI Taxonomy" id="2233776"/>
    <lineage>
        <taxon>Bacteria</taxon>
        <taxon>Pseudomonadati</taxon>
        <taxon>Bacteroidota</taxon>
        <taxon>Sphingobacteriia</taxon>
        <taxon>Sphingobacteriales</taxon>
        <taxon>Sphingobacteriaceae</taxon>
        <taxon>Pedobacter</taxon>
    </lineage>
</organism>
<dbReference type="OrthoDB" id="751203at2"/>
<dbReference type="Gene3D" id="3.40.50.720">
    <property type="entry name" value="NAD(P)-binding Rossmann-like Domain"/>
    <property type="match status" value="1"/>
</dbReference>
<proteinExistence type="predicted"/>
<accession>A0A443YNR6</accession>
<comment type="caution">
    <text evidence="2">The sequence shown here is derived from an EMBL/GenBank/DDBJ whole genome shotgun (WGS) entry which is preliminary data.</text>
</comment>
<keyword evidence="3" id="KW-1185">Reference proteome</keyword>
<evidence type="ECO:0000313" key="2">
    <source>
        <dbReference type="EMBL" id="RWU05414.1"/>
    </source>
</evidence>
<dbReference type="SUPFAM" id="SSF51735">
    <property type="entry name" value="NAD(P)-binding Rossmann-fold domains"/>
    <property type="match status" value="1"/>
</dbReference>
<feature type="domain" description="NAD(P)-binding" evidence="1">
    <location>
        <begin position="18"/>
        <end position="170"/>
    </location>
</feature>
<dbReference type="GO" id="GO:0005737">
    <property type="term" value="C:cytoplasm"/>
    <property type="evidence" value="ECO:0007669"/>
    <property type="project" value="TreeGrafter"/>
</dbReference>